<gene>
    <name evidence="9" type="ORF">SacRon12I_10325</name>
</gene>
<keyword evidence="2" id="KW-0813">Transport</keyword>
<dbReference type="InterPro" id="IPR011701">
    <property type="entry name" value="MFS"/>
</dbReference>
<feature type="transmembrane region" description="Helical" evidence="7">
    <location>
        <begin position="265"/>
        <end position="289"/>
    </location>
</feature>
<dbReference type="Proteomes" id="UP000011280">
    <property type="component" value="Chromosome"/>
</dbReference>
<dbReference type="HOGENOM" id="CLU_001265_60_4_2"/>
<accession>M1J4W0</accession>
<protein>
    <recommendedName>
        <fullName evidence="8">Major facilitator superfamily (MFS) profile domain-containing protein</fullName>
    </recommendedName>
</protein>
<keyword evidence="5 7" id="KW-1133">Transmembrane helix</keyword>
<evidence type="ECO:0000313" key="10">
    <source>
        <dbReference type="Proteomes" id="UP000011280"/>
    </source>
</evidence>
<proteinExistence type="predicted"/>
<dbReference type="GO" id="GO:0005886">
    <property type="term" value="C:plasma membrane"/>
    <property type="evidence" value="ECO:0007669"/>
    <property type="project" value="UniProtKB-SubCell"/>
</dbReference>
<dbReference type="EMBL" id="CP002818">
    <property type="protein sequence ID" value="AGE74281.1"/>
    <property type="molecule type" value="Genomic_DNA"/>
</dbReference>
<evidence type="ECO:0000256" key="3">
    <source>
        <dbReference type="ARBA" id="ARBA00022475"/>
    </source>
</evidence>
<dbReference type="KEGG" id="sacr:SacRon12I_10325"/>
<name>M1J4W0_9CREN</name>
<keyword evidence="6 7" id="KW-0472">Membrane</keyword>
<evidence type="ECO:0000256" key="5">
    <source>
        <dbReference type="ARBA" id="ARBA00022989"/>
    </source>
</evidence>
<feature type="transmembrane region" description="Helical" evidence="7">
    <location>
        <begin position="295"/>
        <end position="314"/>
    </location>
</feature>
<dbReference type="AlphaFoldDB" id="M1J4W0"/>
<feature type="transmembrane region" description="Helical" evidence="7">
    <location>
        <begin position="80"/>
        <end position="107"/>
    </location>
</feature>
<dbReference type="Gene3D" id="1.20.1250.20">
    <property type="entry name" value="MFS general substrate transporter like domains"/>
    <property type="match status" value="2"/>
</dbReference>
<feature type="transmembrane region" description="Helical" evidence="7">
    <location>
        <begin position="231"/>
        <end position="253"/>
    </location>
</feature>
<dbReference type="PATRIC" id="fig|1028567.7.peg.2064"/>
<dbReference type="GO" id="GO:0022857">
    <property type="term" value="F:transmembrane transporter activity"/>
    <property type="evidence" value="ECO:0007669"/>
    <property type="project" value="InterPro"/>
</dbReference>
<dbReference type="CDD" id="cd17329">
    <property type="entry name" value="MFS_MdtH_MDR_like"/>
    <property type="match status" value="1"/>
</dbReference>
<reference evidence="9 10" key="1">
    <citation type="journal article" date="2012" name="ISME J.">
        <title>Genomic evidence of rapid, global-scale gene flow in a Sulfolobus species.</title>
        <authorList>
            <person name="Mao D."/>
            <person name="Grogan D."/>
        </authorList>
    </citation>
    <scope>NUCLEOTIDE SEQUENCE [LARGE SCALE GENOMIC DNA]</scope>
    <source>
        <strain evidence="9 10">Ron12/I</strain>
    </source>
</reference>
<evidence type="ECO:0000256" key="1">
    <source>
        <dbReference type="ARBA" id="ARBA00004651"/>
    </source>
</evidence>
<feature type="transmembrane region" description="Helical" evidence="7">
    <location>
        <begin position="49"/>
        <end position="68"/>
    </location>
</feature>
<dbReference type="InterPro" id="IPR020846">
    <property type="entry name" value="MFS_dom"/>
</dbReference>
<feature type="transmembrane region" description="Helical" evidence="7">
    <location>
        <begin position="157"/>
        <end position="182"/>
    </location>
</feature>
<feature type="domain" description="Major facilitator superfamily (MFS) profile" evidence="8">
    <location>
        <begin position="10"/>
        <end position="385"/>
    </location>
</feature>
<sequence length="385" mass="42463">MAVSLYKMNNINKLALIGGFRSFSGSIIWPYVGFALYKVYGLPLSVVSLFYLVQAVVNVIASISGGIITDYLGRKRSMALSILFSSIALLLAYVLNMPLYVMVFILFQSFFNTVYNVSSTAIVGDMYKGTSQLIKAYSRQRVGINAGWALGPLVGGYIFTFFSFRTLLLISSLLVLIIIPIVKILPDFKGAGSILNFNLNKEFLTFLIPTFLTFAIVGQLGFSILTYYNTILHFTEFEVGILFAINGLLIVAFQDLAGRLIGSKVKLISFGMVMYGLAYLAIAFITNLYVAMLDVVFITIAEMIVTPISQALANTLANKDTRGKQMGLYSMVTGLGRVIGSSVSSELMNYYLYYPLGLWGSISLFGFSSAVLYYIILRRLKSIVV</sequence>
<dbReference type="PANTHER" id="PTHR23517:SF14">
    <property type="entry name" value="PUTATIVE-RELATED"/>
    <property type="match status" value="1"/>
</dbReference>
<feature type="transmembrane region" description="Helical" evidence="7">
    <location>
        <begin position="14"/>
        <end position="37"/>
    </location>
</feature>
<comment type="subcellular location">
    <subcellularLocation>
        <location evidence="1">Cell membrane</location>
        <topology evidence="1">Multi-pass membrane protein</topology>
    </subcellularLocation>
</comment>
<feature type="transmembrane region" description="Helical" evidence="7">
    <location>
        <begin position="356"/>
        <end position="376"/>
    </location>
</feature>
<dbReference type="PROSITE" id="PS50850">
    <property type="entry name" value="MFS"/>
    <property type="match status" value="1"/>
</dbReference>
<evidence type="ECO:0000256" key="7">
    <source>
        <dbReference type="SAM" id="Phobius"/>
    </source>
</evidence>
<keyword evidence="3" id="KW-1003">Cell membrane</keyword>
<dbReference type="SUPFAM" id="SSF103473">
    <property type="entry name" value="MFS general substrate transporter"/>
    <property type="match status" value="1"/>
</dbReference>
<evidence type="ECO:0000256" key="4">
    <source>
        <dbReference type="ARBA" id="ARBA00022692"/>
    </source>
</evidence>
<dbReference type="Pfam" id="PF07690">
    <property type="entry name" value="MFS_1"/>
    <property type="match status" value="1"/>
</dbReference>
<organism evidence="10">
    <name type="scientific">Sulfolobus acidocaldarius Ron12/I</name>
    <dbReference type="NCBI Taxonomy" id="1028567"/>
    <lineage>
        <taxon>Archaea</taxon>
        <taxon>Thermoproteota</taxon>
        <taxon>Thermoprotei</taxon>
        <taxon>Sulfolobales</taxon>
        <taxon>Sulfolobaceae</taxon>
        <taxon>Sulfolobus</taxon>
    </lineage>
</organism>
<dbReference type="InterPro" id="IPR050171">
    <property type="entry name" value="MFS_Transporters"/>
</dbReference>
<feature type="transmembrane region" description="Helical" evidence="7">
    <location>
        <begin position="203"/>
        <end position="225"/>
    </location>
</feature>
<keyword evidence="4 7" id="KW-0812">Transmembrane</keyword>
<evidence type="ECO:0000256" key="2">
    <source>
        <dbReference type="ARBA" id="ARBA00022448"/>
    </source>
</evidence>
<evidence type="ECO:0000256" key="6">
    <source>
        <dbReference type="ARBA" id="ARBA00023136"/>
    </source>
</evidence>
<dbReference type="PANTHER" id="PTHR23517">
    <property type="entry name" value="RESISTANCE PROTEIN MDTM, PUTATIVE-RELATED-RELATED"/>
    <property type="match status" value="1"/>
</dbReference>
<evidence type="ECO:0000259" key="8">
    <source>
        <dbReference type="PROSITE" id="PS50850"/>
    </source>
</evidence>
<dbReference type="InterPro" id="IPR036259">
    <property type="entry name" value="MFS_trans_sf"/>
</dbReference>
<evidence type="ECO:0000313" key="9">
    <source>
        <dbReference type="EMBL" id="AGE74281.1"/>
    </source>
</evidence>